<dbReference type="SMART" id="SM00338">
    <property type="entry name" value="BRLZ"/>
    <property type="match status" value="1"/>
</dbReference>
<comment type="subcellular location">
    <subcellularLocation>
        <location evidence="1">Nucleus</location>
    </subcellularLocation>
</comment>
<dbReference type="GO" id="GO:0090575">
    <property type="term" value="C:RNA polymerase II transcription regulator complex"/>
    <property type="evidence" value="ECO:0007669"/>
    <property type="project" value="TreeGrafter"/>
</dbReference>
<comment type="caution">
    <text evidence="5">The sequence shown here is derived from an EMBL/GenBank/DDBJ whole genome shotgun (WGS) entry which is preliminary data.</text>
</comment>
<sequence length="211" mass="24368">MNRFYVTQGPDYCASPMSFANVPELMPCAYDDASTDPSPSPPMMYSSLDNSYHSYSSSASFPQYVDSQPQIINSIEFTDLTRPQMEDRRRRRSHTTQDKESISNMRIRRRAQNRASQRAFRERKEKHVQHLEHELEELESKHRTLEKSYTDLDSTHAQLKQEVKQLRSELESVKSSREGSISEPSTQSSSQYFDPFASDGFFGNGTADVRF</sequence>
<keyword evidence="6" id="KW-1185">Reference proteome</keyword>
<evidence type="ECO:0000313" key="5">
    <source>
        <dbReference type="EMBL" id="KAK0515933.1"/>
    </source>
</evidence>
<dbReference type="PROSITE" id="PS50217">
    <property type="entry name" value="BZIP"/>
    <property type="match status" value="1"/>
</dbReference>
<protein>
    <recommendedName>
        <fullName evidence="4">BZIP domain-containing protein</fullName>
    </recommendedName>
</protein>
<dbReference type="InterPro" id="IPR046347">
    <property type="entry name" value="bZIP_sf"/>
</dbReference>
<dbReference type="AlphaFoldDB" id="A0AA39R9T4"/>
<evidence type="ECO:0000259" key="4">
    <source>
        <dbReference type="PROSITE" id="PS50217"/>
    </source>
</evidence>
<name>A0AA39R9T4_9LECA</name>
<reference evidence="5" key="1">
    <citation type="submission" date="2023-03" db="EMBL/GenBank/DDBJ databases">
        <title>Complete genome of Cladonia borealis.</title>
        <authorList>
            <person name="Park H."/>
        </authorList>
    </citation>
    <scope>NUCLEOTIDE SEQUENCE</scope>
    <source>
        <strain evidence="5">ANT050790</strain>
    </source>
</reference>
<dbReference type="GO" id="GO:0001228">
    <property type="term" value="F:DNA-binding transcription activator activity, RNA polymerase II-specific"/>
    <property type="evidence" value="ECO:0007669"/>
    <property type="project" value="TreeGrafter"/>
</dbReference>
<dbReference type="PANTHER" id="PTHR40621:SF6">
    <property type="entry name" value="AP-1-LIKE TRANSCRIPTION FACTOR YAP1-RELATED"/>
    <property type="match status" value="1"/>
</dbReference>
<dbReference type="PANTHER" id="PTHR40621">
    <property type="entry name" value="TRANSCRIPTION FACTOR KAPC-RELATED"/>
    <property type="match status" value="1"/>
</dbReference>
<dbReference type="PROSITE" id="PS00036">
    <property type="entry name" value="BZIP_BASIC"/>
    <property type="match status" value="1"/>
</dbReference>
<dbReference type="Proteomes" id="UP001166286">
    <property type="component" value="Unassembled WGS sequence"/>
</dbReference>
<dbReference type="GO" id="GO:0000976">
    <property type="term" value="F:transcription cis-regulatory region binding"/>
    <property type="evidence" value="ECO:0007669"/>
    <property type="project" value="InterPro"/>
</dbReference>
<evidence type="ECO:0000256" key="3">
    <source>
        <dbReference type="SAM" id="MobiDB-lite"/>
    </source>
</evidence>
<feature type="compositionally biased region" description="Basic and acidic residues" evidence="3">
    <location>
        <begin position="156"/>
        <end position="177"/>
    </location>
</feature>
<dbReference type="EMBL" id="JAFEKC020000003">
    <property type="protein sequence ID" value="KAK0515933.1"/>
    <property type="molecule type" value="Genomic_DNA"/>
</dbReference>
<dbReference type="InterPro" id="IPR004827">
    <property type="entry name" value="bZIP"/>
</dbReference>
<feature type="region of interest" description="Disordered" evidence="3">
    <location>
        <begin position="80"/>
        <end position="127"/>
    </location>
</feature>
<keyword evidence="2" id="KW-0539">Nucleus</keyword>
<evidence type="ECO:0000313" key="6">
    <source>
        <dbReference type="Proteomes" id="UP001166286"/>
    </source>
</evidence>
<feature type="compositionally biased region" description="Low complexity" evidence="3">
    <location>
        <begin position="181"/>
        <end position="190"/>
    </location>
</feature>
<dbReference type="InterPro" id="IPR050936">
    <property type="entry name" value="AP-1-like"/>
</dbReference>
<feature type="region of interest" description="Disordered" evidence="3">
    <location>
        <begin position="156"/>
        <end position="194"/>
    </location>
</feature>
<dbReference type="Pfam" id="PF00170">
    <property type="entry name" value="bZIP_1"/>
    <property type="match status" value="1"/>
</dbReference>
<evidence type="ECO:0000256" key="2">
    <source>
        <dbReference type="ARBA" id="ARBA00023242"/>
    </source>
</evidence>
<accession>A0AA39R9T4</accession>
<evidence type="ECO:0000256" key="1">
    <source>
        <dbReference type="ARBA" id="ARBA00004123"/>
    </source>
</evidence>
<dbReference type="SUPFAM" id="SSF57959">
    <property type="entry name" value="Leucine zipper domain"/>
    <property type="match status" value="1"/>
</dbReference>
<organism evidence="5 6">
    <name type="scientific">Cladonia borealis</name>
    <dbReference type="NCBI Taxonomy" id="184061"/>
    <lineage>
        <taxon>Eukaryota</taxon>
        <taxon>Fungi</taxon>
        <taxon>Dikarya</taxon>
        <taxon>Ascomycota</taxon>
        <taxon>Pezizomycotina</taxon>
        <taxon>Lecanoromycetes</taxon>
        <taxon>OSLEUM clade</taxon>
        <taxon>Lecanoromycetidae</taxon>
        <taxon>Lecanorales</taxon>
        <taxon>Lecanorineae</taxon>
        <taxon>Cladoniaceae</taxon>
        <taxon>Cladonia</taxon>
    </lineage>
</organism>
<dbReference type="CDD" id="cd14688">
    <property type="entry name" value="bZIP_YAP"/>
    <property type="match status" value="1"/>
</dbReference>
<feature type="domain" description="BZIP" evidence="4">
    <location>
        <begin position="103"/>
        <end position="166"/>
    </location>
</feature>
<proteinExistence type="predicted"/>
<gene>
    <name evidence="5" type="ORF">JMJ35_001967</name>
</gene>
<dbReference type="Gene3D" id="1.20.5.170">
    <property type="match status" value="1"/>
</dbReference>